<organism evidence="1">
    <name type="scientific">Arundo donax</name>
    <name type="common">Giant reed</name>
    <name type="synonym">Donax arundinaceus</name>
    <dbReference type="NCBI Taxonomy" id="35708"/>
    <lineage>
        <taxon>Eukaryota</taxon>
        <taxon>Viridiplantae</taxon>
        <taxon>Streptophyta</taxon>
        <taxon>Embryophyta</taxon>
        <taxon>Tracheophyta</taxon>
        <taxon>Spermatophyta</taxon>
        <taxon>Magnoliopsida</taxon>
        <taxon>Liliopsida</taxon>
        <taxon>Poales</taxon>
        <taxon>Poaceae</taxon>
        <taxon>PACMAD clade</taxon>
        <taxon>Arundinoideae</taxon>
        <taxon>Arundineae</taxon>
        <taxon>Arundo</taxon>
    </lineage>
</organism>
<protein>
    <submittedName>
        <fullName evidence="1">Uncharacterized protein</fullName>
    </submittedName>
</protein>
<accession>A0A0A9FTU6</accession>
<reference evidence="1" key="1">
    <citation type="submission" date="2014-09" db="EMBL/GenBank/DDBJ databases">
        <authorList>
            <person name="Magalhaes I.L.F."/>
            <person name="Oliveira U."/>
            <person name="Santos F.R."/>
            <person name="Vidigal T.H.D.A."/>
            <person name="Brescovit A.D."/>
            <person name="Santos A.J."/>
        </authorList>
    </citation>
    <scope>NUCLEOTIDE SEQUENCE</scope>
    <source>
        <tissue evidence="1">Shoot tissue taken approximately 20 cm above the soil surface</tissue>
    </source>
</reference>
<dbReference type="EMBL" id="GBRH01183257">
    <property type="protein sequence ID" value="JAE14639.1"/>
    <property type="molecule type" value="Transcribed_RNA"/>
</dbReference>
<evidence type="ECO:0000313" key="1">
    <source>
        <dbReference type="EMBL" id="JAE14639.1"/>
    </source>
</evidence>
<reference evidence="1" key="2">
    <citation type="journal article" date="2015" name="Data Brief">
        <title>Shoot transcriptome of the giant reed, Arundo donax.</title>
        <authorList>
            <person name="Barrero R.A."/>
            <person name="Guerrero F.D."/>
            <person name="Moolhuijzen P."/>
            <person name="Goolsby J.A."/>
            <person name="Tidwell J."/>
            <person name="Bellgard S.E."/>
            <person name="Bellgard M.I."/>
        </authorList>
    </citation>
    <scope>NUCLEOTIDE SEQUENCE</scope>
    <source>
        <tissue evidence="1">Shoot tissue taken approximately 20 cm above the soil surface</tissue>
    </source>
</reference>
<dbReference type="AlphaFoldDB" id="A0A0A9FTU6"/>
<proteinExistence type="predicted"/>
<sequence>MFVRTSIKYNSSVQDIFLQLSVFLRPLQCA</sequence>
<name>A0A0A9FTU6_ARUDO</name>